<keyword evidence="4" id="KW-0472">Membrane</keyword>
<accession>A0A183I093</accession>
<dbReference type="PANTHER" id="PTHR16017">
    <property type="entry name" value="GASTRULATION DEFECTIVE PROTEIN 1-RELATED"/>
    <property type="match status" value="1"/>
</dbReference>
<gene>
    <name evidence="5" type="ORF">OFLC_LOCUS13155</name>
</gene>
<dbReference type="AlphaFoldDB" id="A0A183I093"/>
<keyword evidence="4" id="KW-0812">Transmembrane</keyword>
<dbReference type="InterPro" id="IPR051858">
    <property type="entry name" value="WD_repeat_GAD-1"/>
</dbReference>
<sequence>MSDVTKMYEQKEEKEGDDKNTKSNEEIETRQQKNAAKKARQFNLETMLMEARQGALTRTTETYSEESKKETAEVDKDFCRELESSRKLHHVCFFNLSILLFIYLLLFQTNALSGFHLVSNLNSENNDDLGEFSVPLPEGFLPDTGMFETKKPEDDDEFDDLGDGIPVVDLIPASSETQLRHGKKPVSALAFDHQGTKFATGGYDYIVNLFEFQKMDLS</sequence>
<dbReference type="GO" id="GO:0035861">
    <property type="term" value="C:site of double-strand break"/>
    <property type="evidence" value="ECO:0007669"/>
    <property type="project" value="TreeGrafter"/>
</dbReference>
<dbReference type="PANTHER" id="PTHR16017:SF0">
    <property type="entry name" value="WD REPEAT-CONTAINING PROTEIN 70"/>
    <property type="match status" value="1"/>
</dbReference>
<evidence type="ECO:0000313" key="7">
    <source>
        <dbReference type="WBParaSite" id="OFLC_0001315601-mRNA-1"/>
    </source>
</evidence>
<dbReference type="EMBL" id="UZAJ01040067">
    <property type="protein sequence ID" value="VDP13037.1"/>
    <property type="molecule type" value="Genomic_DNA"/>
</dbReference>
<reference evidence="7" key="1">
    <citation type="submission" date="2016-06" db="UniProtKB">
        <authorList>
            <consortium name="WormBaseParasite"/>
        </authorList>
    </citation>
    <scope>IDENTIFICATION</scope>
</reference>
<dbReference type="WBParaSite" id="OFLC_0001315601-mRNA-1">
    <property type="protein sequence ID" value="OFLC_0001315601-mRNA-1"/>
    <property type="gene ID" value="OFLC_0001315601"/>
</dbReference>
<feature type="region of interest" description="Disordered" evidence="3">
    <location>
        <begin position="1"/>
        <end position="38"/>
    </location>
</feature>
<evidence type="ECO:0000256" key="4">
    <source>
        <dbReference type="SAM" id="Phobius"/>
    </source>
</evidence>
<keyword evidence="4" id="KW-1133">Transmembrane helix</keyword>
<reference evidence="5 6" key="2">
    <citation type="submission" date="2018-11" db="EMBL/GenBank/DDBJ databases">
        <authorList>
            <consortium name="Pathogen Informatics"/>
        </authorList>
    </citation>
    <scope>NUCLEOTIDE SEQUENCE [LARGE SCALE GENOMIC DNA]</scope>
</reference>
<dbReference type="InterPro" id="IPR036322">
    <property type="entry name" value="WD40_repeat_dom_sf"/>
</dbReference>
<organism evidence="7">
    <name type="scientific">Onchocerca flexuosa</name>
    <dbReference type="NCBI Taxonomy" id="387005"/>
    <lineage>
        <taxon>Eukaryota</taxon>
        <taxon>Metazoa</taxon>
        <taxon>Ecdysozoa</taxon>
        <taxon>Nematoda</taxon>
        <taxon>Chromadorea</taxon>
        <taxon>Rhabditida</taxon>
        <taxon>Spirurina</taxon>
        <taxon>Spiruromorpha</taxon>
        <taxon>Filarioidea</taxon>
        <taxon>Onchocercidae</taxon>
        <taxon>Onchocerca</taxon>
    </lineage>
</organism>
<keyword evidence="6" id="KW-1185">Reference proteome</keyword>
<proteinExistence type="predicted"/>
<keyword evidence="1" id="KW-0853">WD repeat</keyword>
<evidence type="ECO:0000256" key="3">
    <source>
        <dbReference type="SAM" id="MobiDB-lite"/>
    </source>
</evidence>
<feature type="transmembrane region" description="Helical" evidence="4">
    <location>
        <begin position="88"/>
        <end position="107"/>
    </location>
</feature>
<keyword evidence="2" id="KW-0677">Repeat</keyword>
<feature type="compositionally biased region" description="Basic and acidic residues" evidence="3">
    <location>
        <begin position="1"/>
        <end position="31"/>
    </location>
</feature>
<name>A0A183I093_9BILA</name>
<evidence type="ECO:0000256" key="2">
    <source>
        <dbReference type="ARBA" id="ARBA00022737"/>
    </source>
</evidence>
<dbReference type="GO" id="GO:0005634">
    <property type="term" value="C:nucleus"/>
    <property type="evidence" value="ECO:0007669"/>
    <property type="project" value="TreeGrafter"/>
</dbReference>
<evidence type="ECO:0000313" key="5">
    <source>
        <dbReference type="EMBL" id="VDP13037.1"/>
    </source>
</evidence>
<protein>
    <submittedName>
        <fullName evidence="7">WD_REPEATS_REGION domain-containing protein</fullName>
    </submittedName>
</protein>
<dbReference type="Proteomes" id="UP000267606">
    <property type="component" value="Unassembled WGS sequence"/>
</dbReference>
<evidence type="ECO:0000256" key="1">
    <source>
        <dbReference type="ARBA" id="ARBA00022574"/>
    </source>
</evidence>
<dbReference type="SUPFAM" id="SSF50978">
    <property type="entry name" value="WD40 repeat-like"/>
    <property type="match status" value="1"/>
</dbReference>
<dbReference type="STRING" id="387005.A0A183I093"/>
<evidence type="ECO:0000313" key="6">
    <source>
        <dbReference type="Proteomes" id="UP000267606"/>
    </source>
</evidence>